<comment type="caution">
    <text evidence="1">The sequence shown here is derived from an EMBL/GenBank/DDBJ whole genome shotgun (WGS) entry which is preliminary data.</text>
</comment>
<dbReference type="InterPro" id="IPR036102">
    <property type="entry name" value="OsmC/Ohrsf"/>
</dbReference>
<keyword evidence="1" id="KW-0575">Peroxidase</keyword>
<protein>
    <submittedName>
        <fullName evidence="1">OsmC family protein</fullName>
        <ecNumber evidence="1">1.11.1.-</ecNumber>
    </submittedName>
</protein>
<keyword evidence="1" id="KW-0560">Oxidoreductase</keyword>
<dbReference type="EC" id="1.11.1.-" evidence="1"/>
<dbReference type="Proteomes" id="UP001279642">
    <property type="component" value="Unassembled WGS sequence"/>
</dbReference>
<dbReference type="GO" id="GO:0004601">
    <property type="term" value="F:peroxidase activity"/>
    <property type="evidence" value="ECO:0007669"/>
    <property type="project" value="UniProtKB-KW"/>
</dbReference>
<reference evidence="1 2" key="1">
    <citation type="journal article" date="2016" name="Antonie Van Leeuwenhoek">
        <title>Dongia soli sp. nov., isolated from soil from Dokdo, Korea.</title>
        <authorList>
            <person name="Kim D.U."/>
            <person name="Lee H."/>
            <person name="Kim H."/>
            <person name="Kim S.G."/>
            <person name="Ka J.O."/>
        </authorList>
    </citation>
    <scope>NUCLEOTIDE SEQUENCE [LARGE SCALE GENOMIC DNA]</scope>
    <source>
        <strain evidence="1 2">D78</strain>
    </source>
</reference>
<keyword evidence="2" id="KW-1185">Reference proteome</keyword>
<dbReference type="Pfam" id="PF02566">
    <property type="entry name" value="OsmC"/>
    <property type="match status" value="1"/>
</dbReference>
<evidence type="ECO:0000313" key="1">
    <source>
        <dbReference type="EMBL" id="MDY0885195.1"/>
    </source>
</evidence>
<name>A0ABU5EGE2_9PROT</name>
<dbReference type="RefSeq" id="WP_320510269.1">
    <property type="nucleotide sequence ID" value="NZ_JAXCLW010000008.1"/>
</dbReference>
<dbReference type="InterPro" id="IPR015946">
    <property type="entry name" value="KH_dom-like_a/b"/>
</dbReference>
<proteinExistence type="predicted"/>
<accession>A0ABU5EGE2</accession>
<dbReference type="SUPFAM" id="SSF82784">
    <property type="entry name" value="OsmC-like"/>
    <property type="match status" value="1"/>
</dbReference>
<dbReference type="PANTHER" id="PTHR35368:SF1">
    <property type="entry name" value="HYDROPEROXIDE REDUCTASE"/>
    <property type="match status" value="1"/>
</dbReference>
<dbReference type="PANTHER" id="PTHR35368">
    <property type="entry name" value="HYDROPEROXIDE REDUCTASE"/>
    <property type="match status" value="1"/>
</dbReference>
<gene>
    <name evidence="1" type="ORF">SMD27_20305</name>
</gene>
<dbReference type="Gene3D" id="3.30.300.20">
    <property type="match status" value="1"/>
</dbReference>
<dbReference type="InterPro" id="IPR052924">
    <property type="entry name" value="OsmC/Ohr_hydroprdx_reductase"/>
</dbReference>
<sequence length="182" mass="19327">MKKPFVDINAIRETQEAVRKQPELGKVTFKINGKATGGLAAVSQTGPLLQNGQADEARNGKSSLISDEPVALLGTDTGMNPAEHVLHALAGCYTVTLAAMAASKGIDLNELELDLSFDIDLNGFLGLDKSVRKGAQAIKVDVKMSSDAASRAQLEELIRELPNNSPIHDTLANPVKIATRLV</sequence>
<evidence type="ECO:0000313" key="2">
    <source>
        <dbReference type="Proteomes" id="UP001279642"/>
    </source>
</evidence>
<organism evidence="1 2">
    <name type="scientific">Dongia soli</name>
    <dbReference type="NCBI Taxonomy" id="600628"/>
    <lineage>
        <taxon>Bacteria</taxon>
        <taxon>Pseudomonadati</taxon>
        <taxon>Pseudomonadota</taxon>
        <taxon>Alphaproteobacteria</taxon>
        <taxon>Rhodospirillales</taxon>
        <taxon>Dongiaceae</taxon>
        <taxon>Dongia</taxon>
    </lineage>
</organism>
<dbReference type="InterPro" id="IPR003718">
    <property type="entry name" value="OsmC/Ohr_fam"/>
</dbReference>
<dbReference type="EMBL" id="JAXCLW010000008">
    <property type="protein sequence ID" value="MDY0885195.1"/>
    <property type="molecule type" value="Genomic_DNA"/>
</dbReference>